<evidence type="ECO:0000256" key="1">
    <source>
        <dbReference type="SAM" id="Phobius"/>
    </source>
</evidence>
<proteinExistence type="predicted"/>
<protein>
    <submittedName>
        <fullName evidence="2">Uncharacterized protein</fullName>
    </submittedName>
</protein>
<feature type="transmembrane region" description="Helical" evidence="1">
    <location>
        <begin position="74"/>
        <end position="93"/>
    </location>
</feature>
<feature type="transmembrane region" description="Helical" evidence="1">
    <location>
        <begin position="9"/>
        <end position="29"/>
    </location>
</feature>
<dbReference type="EMBL" id="FPHD01000049">
    <property type="protein sequence ID" value="SFV59008.1"/>
    <property type="molecule type" value="Genomic_DNA"/>
</dbReference>
<feature type="transmembrane region" description="Helical" evidence="1">
    <location>
        <begin position="35"/>
        <end position="54"/>
    </location>
</feature>
<reference evidence="2" key="1">
    <citation type="submission" date="2016-10" db="EMBL/GenBank/DDBJ databases">
        <authorList>
            <person name="de Groot N.N."/>
        </authorList>
    </citation>
    <scope>NUCLEOTIDE SEQUENCE</scope>
</reference>
<dbReference type="AlphaFoldDB" id="A0A1W1BZH6"/>
<keyword evidence="1" id="KW-1133">Transmembrane helix</keyword>
<name>A0A1W1BZH6_9ZZZZ</name>
<evidence type="ECO:0000313" key="2">
    <source>
        <dbReference type="EMBL" id="SFV59008.1"/>
    </source>
</evidence>
<organism evidence="2">
    <name type="scientific">hydrothermal vent metagenome</name>
    <dbReference type="NCBI Taxonomy" id="652676"/>
    <lineage>
        <taxon>unclassified sequences</taxon>
        <taxon>metagenomes</taxon>
        <taxon>ecological metagenomes</taxon>
    </lineage>
</organism>
<accession>A0A1W1BZH6</accession>
<sequence>MLNKIENVFILKIISILVLCVGILYFYKYVSIQEAITSIIGCSAFAKALSDVVYETGNKNIYKYDESKNKKLRYLALIVMGCLNIVFVLIVVFR</sequence>
<gene>
    <name evidence="2" type="ORF">MNB_SV-8-242</name>
</gene>
<keyword evidence="1" id="KW-0472">Membrane</keyword>
<keyword evidence="1" id="KW-0812">Transmembrane</keyword>